<evidence type="ECO:0000313" key="2">
    <source>
        <dbReference type="Proteomes" id="UP000198417"/>
    </source>
</evidence>
<dbReference type="Gene3D" id="3.30.365.10">
    <property type="entry name" value="Aldehyde oxidase/xanthine dehydrogenase, molybdopterin binding domain"/>
    <property type="match status" value="1"/>
</dbReference>
<dbReference type="EMBL" id="FZNN01000003">
    <property type="protein sequence ID" value="SNR37243.1"/>
    <property type="molecule type" value="Genomic_DNA"/>
</dbReference>
<dbReference type="PANTHER" id="PTHR47495">
    <property type="entry name" value="ALDEHYDE DEHYDROGENASE"/>
    <property type="match status" value="1"/>
</dbReference>
<proteinExistence type="predicted"/>
<organism evidence="1 2">
    <name type="scientific">Puniceibacterium sediminis</name>
    <dbReference type="NCBI Taxonomy" id="1608407"/>
    <lineage>
        <taxon>Bacteria</taxon>
        <taxon>Pseudomonadati</taxon>
        <taxon>Pseudomonadota</taxon>
        <taxon>Alphaproteobacteria</taxon>
        <taxon>Rhodobacterales</taxon>
        <taxon>Paracoccaceae</taxon>
        <taxon>Puniceibacterium</taxon>
    </lineage>
</organism>
<dbReference type="SUPFAM" id="SSF56003">
    <property type="entry name" value="Molybdenum cofactor-binding domain"/>
    <property type="match status" value="1"/>
</dbReference>
<dbReference type="Proteomes" id="UP000198417">
    <property type="component" value="Unassembled WGS sequence"/>
</dbReference>
<dbReference type="RefSeq" id="WP_089269420.1">
    <property type="nucleotide sequence ID" value="NZ_FZNN01000003.1"/>
</dbReference>
<protein>
    <submittedName>
        <fullName evidence="1">Uncharacterized protein</fullName>
    </submittedName>
</protein>
<evidence type="ECO:0000313" key="1">
    <source>
        <dbReference type="EMBL" id="SNR37243.1"/>
    </source>
</evidence>
<dbReference type="AlphaFoldDB" id="A0A238VTW8"/>
<dbReference type="PANTHER" id="PTHR47495:SF3">
    <property type="entry name" value="BLR6219 PROTEIN"/>
    <property type="match status" value="1"/>
</dbReference>
<dbReference type="GO" id="GO:0016491">
    <property type="term" value="F:oxidoreductase activity"/>
    <property type="evidence" value="ECO:0007669"/>
    <property type="project" value="InterPro"/>
</dbReference>
<reference evidence="1 2" key="1">
    <citation type="submission" date="2017-06" db="EMBL/GenBank/DDBJ databases">
        <authorList>
            <person name="Kim H.J."/>
            <person name="Triplett B.A."/>
        </authorList>
    </citation>
    <scope>NUCLEOTIDE SEQUENCE [LARGE SCALE GENOMIC DNA]</scope>
    <source>
        <strain evidence="1 2">DSM 29052</strain>
    </source>
</reference>
<name>A0A238VTW8_9RHOB</name>
<accession>A0A238VTW8</accession>
<dbReference type="InterPro" id="IPR037165">
    <property type="entry name" value="AldOxase/xan_DH_Mopterin-bd_sf"/>
</dbReference>
<dbReference type="InterPro" id="IPR052516">
    <property type="entry name" value="N-heterocyclic_Hydroxylase"/>
</dbReference>
<keyword evidence="2" id="KW-1185">Reference proteome</keyword>
<gene>
    <name evidence="1" type="ORF">SAMN06265370_103102</name>
</gene>
<sequence>MANSYIQMRQAGATARAMFVAAVAEKWDVPAREITVEDRVVSHAASGQSSSFGDRAEVAALQEVPVEPALKTLANSS</sequence>